<protein>
    <recommendedName>
        <fullName evidence="4">CARDB domain-containing protein</fullName>
    </recommendedName>
</protein>
<sequence>MEDKIKAGIIVILIAISSYFTIAAFSYINYRTETEEVPVTIWVKNVGEEYGEREIRLIGNGEVLETKTVGLDPDNIKFIDFVASEEYRDDCRAEFAEDDNEEPGTFELSAPRFPAREPVDEPDSPLIPIIAGIVIPLSHCMASSSITFRWECPKMGYCFNFI</sequence>
<proteinExistence type="predicted"/>
<name>A0A133VGK0_9EURY</name>
<organism evidence="2 3">
    <name type="scientific">candidate division MSBL1 archaeon SCGC-AAA382A13</name>
    <dbReference type="NCBI Taxonomy" id="1698279"/>
    <lineage>
        <taxon>Archaea</taxon>
        <taxon>Methanobacteriati</taxon>
        <taxon>Methanobacteriota</taxon>
        <taxon>candidate division MSBL1</taxon>
    </lineage>
</organism>
<keyword evidence="1" id="KW-0812">Transmembrane</keyword>
<comment type="caution">
    <text evidence="2">The sequence shown here is derived from an EMBL/GenBank/DDBJ whole genome shotgun (WGS) entry which is preliminary data.</text>
</comment>
<dbReference type="AlphaFoldDB" id="A0A133VGK0"/>
<keyword evidence="3" id="KW-1185">Reference proteome</keyword>
<evidence type="ECO:0000256" key="1">
    <source>
        <dbReference type="SAM" id="Phobius"/>
    </source>
</evidence>
<gene>
    <name evidence="2" type="ORF">AKJ50_00550</name>
</gene>
<evidence type="ECO:0008006" key="4">
    <source>
        <dbReference type="Google" id="ProtNLM"/>
    </source>
</evidence>
<feature type="transmembrane region" description="Helical" evidence="1">
    <location>
        <begin position="7"/>
        <end position="28"/>
    </location>
</feature>
<keyword evidence="1" id="KW-1133">Transmembrane helix</keyword>
<accession>A0A133VGK0</accession>
<keyword evidence="1" id="KW-0472">Membrane</keyword>
<reference evidence="2 3" key="1">
    <citation type="journal article" date="2016" name="Sci. Rep.">
        <title>Metabolic traits of an uncultured archaeal lineage -MSBL1- from brine pools of the Red Sea.</title>
        <authorList>
            <person name="Mwirichia R."/>
            <person name="Alam I."/>
            <person name="Rashid M."/>
            <person name="Vinu M."/>
            <person name="Ba-Alawi W."/>
            <person name="Anthony Kamau A."/>
            <person name="Kamanda Ngugi D."/>
            <person name="Goker M."/>
            <person name="Klenk H.P."/>
            <person name="Bajic V."/>
            <person name="Stingl U."/>
        </authorList>
    </citation>
    <scope>NUCLEOTIDE SEQUENCE [LARGE SCALE GENOMIC DNA]</scope>
    <source>
        <strain evidence="2">SCGC-AAA382A13</strain>
    </source>
</reference>
<evidence type="ECO:0000313" key="2">
    <source>
        <dbReference type="EMBL" id="KXB05563.1"/>
    </source>
</evidence>
<evidence type="ECO:0000313" key="3">
    <source>
        <dbReference type="Proteomes" id="UP000070311"/>
    </source>
</evidence>
<dbReference type="EMBL" id="LHYD01000006">
    <property type="protein sequence ID" value="KXB05563.1"/>
    <property type="molecule type" value="Genomic_DNA"/>
</dbReference>
<dbReference type="Proteomes" id="UP000070311">
    <property type="component" value="Unassembled WGS sequence"/>
</dbReference>